<accession>A0A085NF65</accession>
<dbReference type="GO" id="GO:0140359">
    <property type="term" value="F:ABC-type transporter activity"/>
    <property type="evidence" value="ECO:0007669"/>
    <property type="project" value="InterPro"/>
</dbReference>
<keyword evidence="6 11" id="KW-1133">Transmembrane helix</keyword>
<keyword evidence="4" id="KW-0547">Nucleotide-binding</keyword>
<evidence type="ECO:0000256" key="8">
    <source>
        <dbReference type="ARBA" id="ARBA00041016"/>
    </source>
</evidence>
<evidence type="ECO:0000256" key="1">
    <source>
        <dbReference type="ARBA" id="ARBA00004225"/>
    </source>
</evidence>
<dbReference type="GO" id="GO:0005524">
    <property type="term" value="F:ATP binding"/>
    <property type="evidence" value="ECO:0007669"/>
    <property type="project" value="UniProtKB-KW"/>
</dbReference>
<dbReference type="CDD" id="cd00304">
    <property type="entry name" value="RT_like"/>
    <property type="match status" value="1"/>
</dbReference>
<dbReference type="InterPro" id="IPR003439">
    <property type="entry name" value="ABC_transporter-like_ATP-bd"/>
</dbReference>
<dbReference type="PANTHER" id="PTHR24221">
    <property type="entry name" value="ATP-BINDING CASSETTE SUB-FAMILY B"/>
    <property type="match status" value="1"/>
</dbReference>
<dbReference type="PANTHER" id="PTHR24221:SF402">
    <property type="entry name" value="IRON-SULFUR CLUSTERS TRANSPORTER ABCB7, MITOCHONDRIAL"/>
    <property type="match status" value="1"/>
</dbReference>
<dbReference type="PROSITE" id="PS00211">
    <property type="entry name" value="ABC_TRANSPORTER_1"/>
    <property type="match status" value="1"/>
</dbReference>
<dbReference type="GO" id="GO:0006879">
    <property type="term" value="P:intracellular iron ion homeostasis"/>
    <property type="evidence" value="ECO:0007669"/>
    <property type="project" value="TreeGrafter"/>
</dbReference>
<dbReference type="InterPro" id="IPR027417">
    <property type="entry name" value="P-loop_NTPase"/>
</dbReference>
<organism evidence="14">
    <name type="scientific">Trichuris suis</name>
    <name type="common">pig whipworm</name>
    <dbReference type="NCBI Taxonomy" id="68888"/>
    <lineage>
        <taxon>Eukaryota</taxon>
        <taxon>Metazoa</taxon>
        <taxon>Ecdysozoa</taxon>
        <taxon>Nematoda</taxon>
        <taxon>Enoplea</taxon>
        <taxon>Dorylaimia</taxon>
        <taxon>Trichinellida</taxon>
        <taxon>Trichuridae</taxon>
        <taxon>Trichuris</taxon>
    </lineage>
</organism>
<dbReference type="Pfam" id="PF00005">
    <property type="entry name" value="ABC_tran"/>
    <property type="match status" value="1"/>
</dbReference>
<keyword evidence="5" id="KW-0067">ATP-binding</keyword>
<dbReference type="GO" id="GO:0016887">
    <property type="term" value="F:ATP hydrolysis activity"/>
    <property type="evidence" value="ECO:0007669"/>
    <property type="project" value="InterPro"/>
</dbReference>
<feature type="transmembrane region" description="Helical" evidence="11">
    <location>
        <begin position="732"/>
        <end position="751"/>
    </location>
</feature>
<dbReference type="SUPFAM" id="SSF90123">
    <property type="entry name" value="ABC transporter transmembrane region"/>
    <property type="match status" value="2"/>
</dbReference>
<protein>
    <recommendedName>
        <fullName evidence="8">Iron-sulfur clusters transporter ABCB7, mitochondrial</fullName>
    </recommendedName>
    <alternativeName>
        <fullName evidence="9">ATP-binding cassette sub-family B member 7, mitochondrial</fullName>
    </alternativeName>
</protein>
<dbReference type="InterPro" id="IPR058912">
    <property type="entry name" value="HTH_animal"/>
</dbReference>
<dbReference type="InterPro" id="IPR039421">
    <property type="entry name" value="Type_1_exporter"/>
</dbReference>
<feature type="domain" description="ABC transporter" evidence="12">
    <location>
        <begin position="872"/>
        <end position="1106"/>
    </location>
</feature>
<evidence type="ECO:0000256" key="11">
    <source>
        <dbReference type="SAM" id="Phobius"/>
    </source>
</evidence>
<dbReference type="FunFam" id="3.40.50.300:FF:000186">
    <property type="entry name" value="ATP-binding cassette sub-family B member 7, mitochondrial"/>
    <property type="match status" value="1"/>
</dbReference>
<dbReference type="Gene3D" id="3.40.50.300">
    <property type="entry name" value="P-loop containing nucleotide triphosphate hydrolases"/>
    <property type="match status" value="1"/>
</dbReference>
<dbReference type="SMART" id="SM00382">
    <property type="entry name" value="AAA"/>
    <property type="match status" value="1"/>
</dbReference>
<dbReference type="Proteomes" id="UP000030758">
    <property type="component" value="Unassembled WGS sequence"/>
</dbReference>
<feature type="transmembrane region" description="Helical" evidence="11">
    <location>
        <begin position="225"/>
        <end position="251"/>
    </location>
</feature>
<dbReference type="AlphaFoldDB" id="A0A085NF65"/>
<dbReference type="PROSITE" id="PS50893">
    <property type="entry name" value="ABC_TRANSPORTER_2"/>
    <property type="match status" value="1"/>
</dbReference>
<dbReference type="Pfam" id="PF26215">
    <property type="entry name" value="HTH_animal"/>
    <property type="match status" value="1"/>
</dbReference>
<reference evidence="14" key="1">
    <citation type="journal article" date="2014" name="Nat. Genet.">
        <title>Genome and transcriptome of the porcine whipworm Trichuris suis.</title>
        <authorList>
            <person name="Jex A.R."/>
            <person name="Nejsum P."/>
            <person name="Schwarz E.M."/>
            <person name="Hu L."/>
            <person name="Young N.D."/>
            <person name="Hall R.S."/>
            <person name="Korhonen P.K."/>
            <person name="Liao S."/>
            <person name="Thamsborg S."/>
            <person name="Xia J."/>
            <person name="Xu P."/>
            <person name="Wang S."/>
            <person name="Scheerlinck J.P."/>
            <person name="Hofmann A."/>
            <person name="Sternberg P.W."/>
            <person name="Wang J."/>
            <person name="Gasser R.B."/>
        </authorList>
    </citation>
    <scope>NUCLEOTIDE SEQUENCE [LARGE SCALE GENOMIC DNA]</scope>
    <source>
        <strain evidence="14">DCEP-RM93F</strain>
    </source>
</reference>
<evidence type="ECO:0000256" key="5">
    <source>
        <dbReference type="ARBA" id="ARBA00022840"/>
    </source>
</evidence>
<dbReference type="Pfam" id="PF00664">
    <property type="entry name" value="ABC_membrane"/>
    <property type="match status" value="1"/>
</dbReference>
<name>A0A085NF65_9BILA</name>
<dbReference type="InterPro" id="IPR036640">
    <property type="entry name" value="ABC1_TM_sf"/>
</dbReference>
<feature type="domain" description="ABC transmembrane type-1" evidence="13">
    <location>
        <begin position="106"/>
        <end position="257"/>
    </location>
</feature>
<evidence type="ECO:0000256" key="9">
    <source>
        <dbReference type="ARBA" id="ARBA00042945"/>
    </source>
</evidence>
<evidence type="ECO:0000256" key="4">
    <source>
        <dbReference type="ARBA" id="ARBA00022741"/>
    </source>
</evidence>
<evidence type="ECO:0000256" key="2">
    <source>
        <dbReference type="ARBA" id="ARBA00022448"/>
    </source>
</evidence>
<dbReference type="SUPFAM" id="SSF52540">
    <property type="entry name" value="P-loop containing nucleoside triphosphate hydrolases"/>
    <property type="match status" value="1"/>
</dbReference>
<keyword evidence="2" id="KW-0813">Transport</keyword>
<keyword evidence="3 11" id="KW-0812">Transmembrane</keyword>
<feature type="transmembrane region" description="Helical" evidence="11">
    <location>
        <begin position="105"/>
        <end position="126"/>
    </location>
</feature>
<proteinExistence type="predicted"/>
<comment type="catalytic activity">
    <reaction evidence="10">
        <text>(glutathione)4[2Fe(III)-2S] cluster(in) + ATP + H2O = (glutathione)4[2Fe(III)-2S] cluster(out) + ADP + phosphate + H(+)</text>
        <dbReference type="Rhea" id="RHEA:67028"/>
        <dbReference type="ChEBI" id="CHEBI:15377"/>
        <dbReference type="ChEBI" id="CHEBI:15378"/>
        <dbReference type="ChEBI" id="CHEBI:30616"/>
        <dbReference type="ChEBI" id="CHEBI:43474"/>
        <dbReference type="ChEBI" id="CHEBI:167627"/>
        <dbReference type="ChEBI" id="CHEBI:456216"/>
    </reaction>
    <physiologicalReaction direction="left-to-right" evidence="10">
        <dbReference type="Rhea" id="RHEA:67029"/>
    </physiologicalReaction>
</comment>
<evidence type="ECO:0000259" key="12">
    <source>
        <dbReference type="PROSITE" id="PS50893"/>
    </source>
</evidence>
<feature type="domain" description="ABC transmembrane type-1" evidence="13">
    <location>
        <begin position="784"/>
        <end position="836"/>
    </location>
</feature>
<evidence type="ECO:0000256" key="6">
    <source>
        <dbReference type="ARBA" id="ARBA00022989"/>
    </source>
</evidence>
<comment type="subcellular location">
    <subcellularLocation>
        <location evidence="1">Mitochondrion membrane</location>
        <topology evidence="1">Multi-pass membrane protein</topology>
    </subcellularLocation>
</comment>
<keyword evidence="7 11" id="KW-0472">Membrane</keyword>
<evidence type="ECO:0000259" key="13">
    <source>
        <dbReference type="PROSITE" id="PS50929"/>
    </source>
</evidence>
<dbReference type="InterPro" id="IPR003593">
    <property type="entry name" value="AAA+_ATPase"/>
</dbReference>
<gene>
    <name evidence="14" type="ORF">M514_19593</name>
</gene>
<dbReference type="InterPro" id="IPR017871">
    <property type="entry name" value="ABC_transporter-like_CS"/>
</dbReference>
<sequence length="1145" mass="128078">MKVLASQVTSEGVLQFFALARRYPSKRTVSNIAQFLPNRLVRRSFLRINPATVLWQCWRPCFHPGASTAVPLPKLEAHLISSRAVFMQMLNYVWPKDKRQLRMRVVVALGFLVASKLIGVSVPFLFKYAVEYYSGDMDSARFFDTPLSTTVTMGTALLLGYGIARISSSLFNELRSAVFAKVAQNSIREIARTVFLHLHRMDLNYHLSRQTGGLAKAVDRGTRGLSFVLSALVFNVLPTTLEFGLVTTLMLGTNRLLKPAGVCLLKVAIRHLREPIADLKEVCHYNMNFLSESTCSLGINSLSNGFRYRLSNLFENAPIPMDITLNALENLLDKDSTLSQRTSLKAFHVKKLVSFCMKEANYFRFGEQCFMQNSGAPMGSSLSPVLAEVFMEHLEEIAFSTANESIVPVLFKRYVDDVFAITKSGEDEAFLNHLSRLFPACISFTIEKEEDGRLPFLDALIIKEGDRLKTTVYRKPTHSDRYLHFSSHHPRSVMRGVISGMVERARAICDEEFLAKELGHIKTTFFSNGYPAALISSATTHATARPEEQVPSPTAPLLILPYYNGLGEKIKRMSRTIGFQVYFKSAASVRSIVRNDKVRMAPNEKPGVIYEVLCTCSASYIGETGNTLSHRYEQHLSCLNRYKNALDDQKGLGIKRRGRPRKLQPNEAIAEAIKASAIVEHASRCDGQMYPNVIANEPDFRLRKLKEALYIRHNVVINRDQGTEYYKCGGQYALLTLSCVATYSVFTILVTRWRTKFRHMMNEYDNAGGNLIMDSLINYETVKAQNVAIAGLMLMSAQEIIAGTMTVGDMVMMNGLVMQLSMPLNFLGSVYREVKQGMVDMQTMFTLLTLSPTIQDKPEAKVLHLGSENAWIRFEDVHFYYLPTQPILRGFTLTIPAGKKVAIVGGSGSGKSTIVRLLFRFFDPVRGKIIIGGERVEDVTVHSLRSQIGVVPQDCVLFHNTILYNLQYGNINASLEQVIEAAKVADLHDAIMRMPLGYGTLVGERGLKLSGGEKQRVAIARTILKNPAIIIYDEATSSLDAITEKNIMESMKKAVSNRTSLFIAHRLATVVDADLIVVLENGKVAESGTHTELLSQPNSRYAVLWANQHRSLNVTEQLKTDKDADLRMALKEIEMRKCCVTPCGQ</sequence>
<dbReference type="GO" id="GO:0005743">
    <property type="term" value="C:mitochondrial inner membrane"/>
    <property type="evidence" value="ECO:0007669"/>
    <property type="project" value="TreeGrafter"/>
</dbReference>
<evidence type="ECO:0000256" key="10">
    <source>
        <dbReference type="ARBA" id="ARBA00048046"/>
    </source>
</evidence>
<evidence type="ECO:0000313" key="14">
    <source>
        <dbReference type="EMBL" id="KFD68111.1"/>
    </source>
</evidence>
<dbReference type="Gene3D" id="1.20.1560.10">
    <property type="entry name" value="ABC transporter type 1, transmembrane domain"/>
    <property type="match status" value="2"/>
</dbReference>
<feature type="transmembrane region" description="Helical" evidence="11">
    <location>
        <begin position="146"/>
        <end position="164"/>
    </location>
</feature>
<dbReference type="PROSITE" id="PS50929">
    <property type="entry name" value="ABC_TM1F"/>
    <property type="match status" value="2"/>
</dbReference>
<evidence type="ECO:0000256" key="7">
    <source>
        <dbReference type="ARBA" id="ARBA00023136"/>
    </source>
</evidence>
<dbReference type="InterPro" id="IPR011527">
    <property type="entry name" value="ABC1_TM_dom"/>
</dbReference>
<evidence type="ECO:0000256" key="3">
    <source>
        <dbReference type="ARBA" id="ARBA00022692"/>
    </source>
</evidence>
<dbReference type="EMBL" id="KL367507">
    <property type="protein sequence ID" value="KFD68111.1"/>
    <property type="molecule type" value="Genomic_DNA"/>
</dbReference>